<dbReference type="AlphaFoldDB" id="A0A370GPT8"/>
<sequence length="484" mass="54254">MSETNVSDSSAFLDAIADLDYTFTRDRRAARRRFDDALALAKPADREFLDDLVETFTRYPYETALRRLDAQWAHDESQHARLLRLVPDTDPGLYVRDRADRIAALERQARRNGTSVDDEAFAQHAQLPAAELPRQSIRMWRNPPGRTYLAPSRETDKSRMSPDRIRARVQGRGKRRPAVSEPKIVGTYVAENLYVDTAARELADARAREEHLRAEGLLPTPEPGQWIRRWPGDTPPADADESREIWDCQLVGYVAEQHIRAAALAGKRPVPEERALAYADKRTQLRGDRRPEMPVGGNGLDYDTEAMTPVSGWRCVSCFIERPTTDQRALHTRDGHVRSDDGLCDHCRADDRPGLPELPAGFGASDLAHAYCQFLADTYPTSARAILAEARRRAPRWLTELIDQFASQADLPGATPATDTPDVDTEQPPARPRRRQGPLLGAGQRQARCEGCTRIRAIHDDGFCTECRVWLGLVTAAPRQPTAA</sequence>
<accession>A0A370GPT8</accession>
<keyword evidence="3" id="KW-1185">Reference proteome</keyword>
<gene>
    <name evidence="2" type="ORF">DFR68_11390</name>
</gene>
<dbReference type="EMBL" id="QQAZ01000013">
    <property type="protein sequence ID" value="RDI45320.1"/>
    <property type="molecule type" value="Genomic_DNA"/>
</dbReference>
<dbReference type="OrthoDB" id="4568218at2"/>
<comment type="caution">
    <text evidence="2">The sequence shown here is derived from an EMBL/GenBank/DDBJ whole genome shotgun (WGS) entry which is preliminary data.</text>
</comment>
<evidence type="ECO:0000313" key="3">
    <source>
        <dbReference type="Proteomes" id="UP000255355"/>
    </source>
</evidence>
<dbReference type="Proteomes" id="UP000255355">
    <property type="component" value="Unassembled WGS sequence"/>
</dbReference>
<name>A0A370GPT8_9NOCA</name>
<feature type="region of interest" description="Disordered" evidence="1">
    <location>
        <begin position="140"/>
        <end position="178"/>
    </location>
</feature>
<evidence type="ECO:0000256" key="1">
    <source>
        <dbReference type="SAM" id="MobiDB-lite"/>
    </source>
</evidence>
<organism evidence="2 3">
    <name type="scientific">Nocardia mexicana</name>
    <dbReference type="NCBI Taxonomy" id="279262"/>
    <lineage>
        <taxon>Bacteria</taxon>
        <taxon>Bacillati</taxon>
        <taxon>Actinomycetota</taxon>
        <taxon>Actinomycetes</taxon>
        <taxon>Mycobacteriales</taxon>
        <taxon>Nocardiaceae</taxon>
        <taxon>Nocardia</taxon>
    </lineage>
</organism>
<feature type="compositionally biased region" description="Basic residues" evidence="1">
    <location>
        <begin position="167"/>
        <end position="177"/>
    </location>
</feature>
<reference evidence="2 3" key="1">
    <citation type="submission" date="2018-07" db="EMBL/GenBank/DDBJ databases">
        <title>Genomic Encyclopedia of Type Strains, Phase IV (KMG-IV): sequencing the most valuable type-strain genomes for metagenomic binning, comparative biology and taxonomic classification.</title>
        <authorList>
            <person name="Goeker M."/>
        </authorList>
    </citation>
    <scope>NUCLEOTIDE SEQUENCE [LARGE SCALE GENOMIC DNA]</scope>
    <source>
        <strain evidence="2 3">DSM 44952</strain>
    </source>
</reference>
<proteinExistence type="predicted"/>
<protein>
    <submittedName>
        <fullName evidence="2">Uncharacterized protein</fullName>
    </submittedName>
</protein>
<feature type="region of interest" description="Disordered" evidence="1">
    <location>
        <begin position="408"/>
        <end position="443"/>
    </location>
</feature>
<feature type="region of interest" description="Disordered" evidence="1">
    <location>
        <begin position="217"/>
        <end position="240"/>
    </location>
</feature>
<feature type="compositionally biased region" description="Low complexity" evidence="1">
    <location>
        <begin position="409"/>
        <end position="420"/>
    </location>
</feature>
<evidence type="ECO:0000313" key="2">
    <source>
        <dbReference type="EMBL" id="RDI45320.1"/>
    </source>
</evidence>
<dbReference type="RefSeq" id="WP_068019975.1">
    <property type="nucleotide sequence ID" value="NZ_QQAZ01000013.1"/>
</dbReference>
<feature type="compositionally biased region" description="Basic and acidic residues" evidence="1">
    <location>
        <begin position="153"/>
        <end position="166"/>
    </location>
</feature>